<dbReference type="Pfam" id="PF00067">
    <property type="entry name" value="p450"/>
    <property type="match status" value="1"/>
</dbReference>
<evidence type="ECO:0000256" key="2">
    <source>
        <dbReference type="ARBA" id="ARBA00022617"/>
    </source>
</evidence>
<dbReference type="PANTHER" id="PTHR46696">
    <property type="entry name" value="P450, PUTATIVE (EUROFUNG)-RELATED"/>
    <property type="match status" value="1"/>
</dbReference>
<dbReference type="Proteomes" id="UP000207598">
    <property type="component" value="Unassembled WGS sequence"/>
</dbReference>
<dbReference type="FunFam" id="1.10.630.10:FF:000018">
    <property type="entry name" value="Cytochrome P450 monooxygenase"/>
    <property type="match status" value="1"/>
</dbReference>
<keyword evidence="4 8" id="KW-0560">Oxidoreductase</keyword>
<dbReference type="PRINTS" id="PR00359">
    <property type="entry name" value="BP450"/>
</dbReference>
<dbReference type="GO" id="GO:0020037">
    <property type="term" value="F:heme binding"/>
    <property type="evidence" value="ECO:0007669"/>
    <property type="project" value="InterPro"/>
</dbReference>
<evidence type="ECO:0000256" key="8">
    <source>
        <dbReference type="RuleBase" id="RU000461"/>
    </source>
</evidence>
<proteinExistence type="inferred from homology"/>
<keyword evidence="5 8" id="KW-0408">Iron</keyword>
<dbReference type="PROSITE" id="PS00086">
    <property type="entry name" value="CYTOCHROME_P450"/>
    <property type="match status" value="1"/>
</dbReference>
<dbReference type="Gene3D" id="1.10.630.10">
    <property type="entry name" value="Cytochrome P450"/>
    <property type="match status" value="1"/>
</dbReference>
<dbReference type="CDD" id="cd20625">
    <property type="entry name" value="CYP164-like"/>
    <property type="match status" value="1"/>
</dbReference>
<dbReference type="GO" id="GO:0005506">
    <property type="term" value="F:iron ion binding"/>
    <property type="evidence" value="ECO:0007669"/>
    <property type="project" value="InterPro"/>
</dbReference>
<dbReference type="SUPFAM" id="SSF48264">
    <property type="entry name" value="Cytochrome P450"/>
    <property type="match status" value="1"/>
</dbReference>
<evidence type="ECO:0000256" key="4">
    <source>
        <dbReference type="ARBA" id="ARBA00023002"/>
    </source>
</evidence>
<dbReference type="InterPro" id="IPR002397">
    <property type="entry name" value="Cyt_P450_B"/>
</dbReference>
<organism evidence="9 10">
    <name type="scientific">Maliponia aquimaris</name>
    <dbReference type="NCBI Taxonomy" id="1673631"/>
    <lineage>
        <taxon>Bacteria</taxon>
        <taxon>Pseudomonadati</taxon>
        <taxon>Pseudomonadota</taxon>
        <taxon>Alphaproteobacteria</taxon>
        <taxon>Rhodobacterales</taxon>
        <taxon>Paracoccaceae</taxon>
        <taxon>Maliponia</taxon>
    </lineage>
</organism>
<dbReference type="InterPro" id="IPR001128">
    <property type="entry name" value="Cyt_P450"/>
</dbReference>
<evidence type="ECO:0000256" key="1">
    <source>
        <dbReference type="ARBA" id="ARBA00010617"/>
    </source>
</evidence>
<dbReference type="AlphaFoldDB" id="A0A238K0D2"/>
<dbReference type="EC" id="1.14.15.12" evidence="9"/>
<comment type="similarity">
    <text evidence="1 8">Belongs to the cytochrome P450 family.</text>
</comment>
<keyword evidence="6 8" id="KW-0503">Monooxygenase</keyword>
<keyword evidence="3 8" id="KW-0479">Metal-binding</keyword>
<keyword evidence="2 8" id="KW-0349">Heme</keyword>
<keyword evidence="10" id="KW-1185">Reference proteome</keyword>
<dbReference type="GO" id="GO:0004497">
    <property type="term" value="F:monooxygenase activity"/>
    <property type="evidence" value="ECO:0007669"/>
    <property type="project" value="UniProtKB-KW"/>
</dbReference>
<dbReference type="PRINTS" id="PR00385">
    <property type="entry name" value="P450"/>
</dbReference>
<reference evidence="9 10" key="1">
    <citation type="submission" date="2017-05" db="EMBL/GenBank/DDBJ databases">
        <authorList>
            <person name="Song R."/>
            <person name="Chenine A.L."/>
            <person name="Ruprecht R.M."/>
        </authorList>
    </citation>
    <scope>NUCLEOTIDE SEQUENCE [LARGE SCALE GENOMIC DNA]</scope>
    <source>
        <strain evidence="9 10">CECT 8898</strain>
    </source>
</reference>
<name>A0A238K0D2_9RHOB</name>
<gene>
    <name evidence="9" type="primary">bioI_1</name>
    <name evidence="9" type="ORF">MAA8898_00842</name>
</gene>
<comment type="function">
    <text evidence="7">Cytochromes P450 are a group of heme-thiolate monooxygenases. They oxidize a variety of structurally unrelated compounds, including steroids, fatty acids, and xenobiotics.</text>
</comment>
<evidence type="ECO:0000256" key="5">
    <source>
        <dbReference type="ARBA" id="ARBA00023004"/>
    </source>
</evidence>
<dbReference type="EMBL" id="FXYF01000002">
    <property type="protein sequence ID" value="SMX36359.1"/>
    <property type="molecule type" value="Genomic_DNA"/>
</dbReference>
<dbReference type="InterPro" id="IPR036396">
    <property type="entry name" value="Cyt_P450_sf"/>
</dbReference>
<dbReference type="GO" id="GO:0016705">
    <property type="term" value="F:oxidoreductase activity, acting on paired donors, with incorporation or reduction of molecular oxygen"/>
    <property type="evidence" value="ECO:0007669"/>
    <property type="project" value="InterPro"/>
</dbReference>
<evidence type="ECO:0000256" key="7">
    <source>
        <dbReference type="ARBA" id="ARBA00043906"/>
    </source>
</evidence>
<evidence type="ECO:0000256" key="3">
    <source>
        <dbReference type="ARBA" id="ARBA00022723"/>
    </source>
</evidence>
<evidence type="ECO:0000313" key="10">
    <source>
        <dbReference type="Proteomes" id="UP000207598"/>
    </source>
</evidence>
<dbReference type="InterPro" id="IPR017972">
    <property type="entry name" value="Cyt_P450_CS"/>
</dbReference>
<evidence type="ECO:0000313" key="9">
    <source>
        <dbReference type="EMBL" id="SMX36359.1"/>
    </source>
</evidence>
<protein>
    <submittedName>
        <fullName evidence="9">Biotin biosynthesis cytochrome P450</fullName>
        <ecNumber evidence="9">1.14.15.12</ecNumber>
    </submittedName>
</protein>
<dbReference type="PANTHER" id="PTHR46696:SF1">
    <property type="entry name" value="CYTOCHROME P450 YJIB-RELATED"/>
    <property type="match status" value="1"/>
</dbReference>
<accession>A0A238K0D2</accession>
<evidence type="ECO:0000256" key="6">
    <source>
        <dbReference type="ARBA" id="ARBA00023033"/>
    </source>
</evidence>
<sequence length="400" mass="44492">MSDKSGKGRVMRSFIQSPTEAGFVQDPYPFYDRLRGAGDLAWWEDYGLPCAVSHRAVSALLRDRRFGREVPPEQATEIPAHLAPFYAIEAHSMLELEPPRHTRLRGLVLRAFTSRRIKALAPEIEALAHQLIDAFPAGEVDLLPAFCQPLPVIVICRLLGVPESHADQLLAWSNAMVAMYQARRDRGIEDDAARAAQAFADFLRGYIETRRARPADDLITHLIAAEEDGARLSTDELITTCILLLNAGHEATVHTLGNGVKALLETGHGITPDTAEATVEEILRYDPPLHMFTRYAYEEVQVFGHSFQRGDRVALLLAAANHDPDVWPDPARFDPARAVIANSSFGAGLHFCVGAPLARLEMQLALPVLFQRLPGLRLAMQPRYANLYHFHGLERLDVTY</sequence>